<dbReference type="Pfam" id="PF00990">
    <property type="entry name" value="GGDEF"/>
    <property type="match status" value="1"/>
</dbReference>
<comment type="caution">
    <text evidence="5">The sequence shown here is derived from an EMBL/GenBank/DDBJ whole genome shotgun (WGS) entry which is preliminary data.</text>
</comment>
<dbReference type="InterPro" id="IPR000160">
    <property type="entry name" value="GGDEF_dom"/>
</dbReference>
<organism evidence="5 6">
    <name type="scientific">Roseibium limicola</name>
    <dbReference type="NCBI Taxonomy" id="2816037"/>
    <lineage>
        <taxon>Bacteria</taxon>
        <taxon>Pseudomonadati</taxon>
        <taxon>Pseudomonadota</taxon>
        <taxon>Alphaproteobacteria</taxon>
        <taxon>Hyphomicrobiales</taxon>
        <taxon>Stappiaceae</taxon>
        <taxon>Roseibium</taxon>
    </lineage>
</organism>
<keyword evidence="3" id="KW-1133">Transmembrane helix</keyword>
<keyword evidence="3" id="KW-0812">Transmembrane</keyword>
<evidence type="ECO:0000313" key="5">
    <source>
        <dbReference type="EMBL" id="MBO0345752.1"/>
    </source>
</evidence>
<reference evidence="5" key="1">
    <citation type="submission" date="2021-03" db="EMBL/GenBank/DDBJ databases">
        <title>Roseibium sp. CAU 1637 isolated from Incheon.</title>
        <authorList>
            <person name="Kim W."/>
        </authorList>
    </citation>
    <scope>NUCLEOTIDE SEQUENCE</scope>
    <source>
        <strain evidence="5">CAU 1637</strain>
    </source>
</reference>
<dbReference type="PANTHER" id="PTHR45138">
    <property type="entry name" value="REGULATORY COMPONENTS OF SENSORY TRANSDUCTION SYSTEM"/>
    <property type="match status" value="1"/>
</dbReference>
<comment type="catalytic activity">
    <reaction evidence="2">
        <text>2 GTP = 3',3'-c-di-GMP + 2 diphosphate</text>
        <dbReference type="Rhea" id="RHEA:24898"/>
        <dbReference type="ChEBI" id="CHEBI:33019"/>
        <dbReference type="ChEBI" id="CHEBI:37565"/>
        <dbReference type="ChEBI" id="CHEBI:58805"/>
        <dbReference type="EC" id="2.7.7.65"/>
    </reaction>
</comment>
<gene>
    <name evidence="5" type="ORF">J0X15_11025</name>
</gene>
<dbReference type="InterPro" id="IPR050469">
    <property type="entry name" value="Diguanylate_Cyclase"/>
</dbReference>
<dbReference type="GO" id="GO:0052621">
    <property type="term" value="F:diguanylate cyclase activity"/>
    <property type="evidence" value="ECO:0007669"/>
    <property type="project" value="UniProtKB-EC"/>
</dbReference>
<dbReference type="AlphaFoldDB" id="A0A939EPM2"/>
<evidence type="ECO:0000256" key="1">
    <source>
        <dbReference type="ARBA" id="ARBA00012528"/>
    </source>
</evidence>
<protein>
    <recommendedName>
        <fullName evidence="1">diguanylate cyclase</fullName>
        <ecNumber evidence="1">2.7.7.65</ecNumber>
    </recommendedName>
</protein>
<proteinExistence type="predicted"/>
<dbReference type="NCBIfam" id="TIGR00254">
    <property type="entry name" value="GGDEF"/>
    <property type="match status" value="1"/>
</dbReference>
<name>A0A939EPM2_9HYPH</name>
<evidence type="ECO:0000256" key="3">
    <source>
        <dbReference type="SAM" id="Phobius"/>
    </source>
</evidence>
<feature type="transmembrane region" description="Helical" evidence="3">
    <location>
        <begin position="20"/>
        <end position="40"/>
    </location>
</feature>
<dbReference type="Gene3D" id="3.30.70.270">
    <property type="match status" value="1"/>
</dbReference>
<dbReference type="GO" id="GO:1902201">
    <property type="term" value="P:negative regulation of bacterial-type flagellum-dependent cell motility"/>
    <property type="evidence" value="ECO:0007669"/>
    <property type="project" value="TreeGrafter"/>
</dbReference>
<evidence type="ECO:0000256" key="2">
    <source>
        <dbReference type="ARBA" id="ARBA00034247"/>
    </source>
</evidence>
<dbReference type="EMBL" id="JAFLNF010000004">
    <property type="protein sequence ID" value="MBO0345752.1"/>
    <property type="molecule type" value="Genomic_DNA"/>
</dbReference>
<feature type="transmembrane region" description="Helical" evidence="3">
    <location>
        <begin position="52"/>
        <end position="74"/>
    </location>
</feature>
<evidence type="ECO:0000313" key="6">
    <source>
        <dbReference type="Proteomes" id="UP000664779"/>
    </source>
</evidence>
<dbReference type="InterPro" id="IPR043128">
    <property type="entry name" value="Rev_trsase/Diguanyl_cyclase"/>
</dbReference>
<dbReference type="InterPro" id="IPR029787">
    <property type="entry name" value="Nucleotide_cyclase"/>
</dbReference>
<dbReference type="SMART" id="SM00267">
    <property type="entry name" value="GGDEF"/>
    <property type="match status" value="1"/>
</dbReference>
<dbReference type="RefSeq" id="WP_206940624.1">
    <property type="nucleotide sequence ID" value="NZ_JAFLNF010000004.1"/>
</dbReference>
<keyword evidence="6" id="KW-1185">Reference proteome</keyword>
<dbReference type="Proteomes" id="UP000664779">
    <property type="component" value="Unassembled WGS sequence"/>
</dbReference>
<sequence>MFLYQSLDKVFPRSYTAKVFCVAFIGTHVPLICMVMVVLFRHGGIWGQIDVLAPLLLATLAGTFATLWSLKAILVPIYKVQSTMESFAADHTAEPLPDIHSDEVGSLMKSVNSHFSLVTSELSEAMEAAHTDPLTGLLNRRGFEARTSEQCMGSILLIDIDNFKSINDNFGHDAGDDVLIEVSRVLTESVRTSDVVGRYGGEEFIVFLPNSEHRSSSVIAERIRRSVAQKVHIGPRLVTVSVGVAIGSRSKTIPDLIPKADDAIYRAKREGRNRVVISGFAVV</sequence>
<accession>A0A939EPM2</accession>
<dbReference type="GO" id="GO:0043709">
    <property type="term" value="P:cell adhesion involved in single-species biofilm formation"/>
    <property type="evidence" value="ECO:0007669"/>
    <property type="project" value="TreeGrafter"/>
</dbReference>
<dbReference type="PROSITE" id="PS50887">
    <property type="entry name" value="GGDEF"/>
    <property type="match status" value="1"/>
</dbReference>
<keyword evidence="3" id="KW-0472">Membrane</keyword>
<dbReference type="GO" id="GO:0005886">
    <property type="term" value="C:plasma membrane"/>
    <property type="evidence" value="ECO:0007669"/>
    <property type="project" value="TreeGrafter"/>
</dbReference>
<evidence type="ECO:0000259" key="4">
    <source>
        <dbReference type="PROSITE" id="PS50887"/>
    </source>
</evidence>
<dbReference type="PANTHER" id="PTHR45138:SF9">
    <property type="entry name" value="DIGUANYLATE CYCLASE DGCM-RELATED"/>
    <property type="match status" value="1"/>
</dbReference>
<dbReference type="EC" id="2.7.7.65" evidence="1"/>
<dbReference type="CDD" id="cd01949">
    <property type="entry name" value="GGDEF"/>
    <property type="match status" value="1"/>
</dbReference>
<dbReference type="FunFam" id="3.30.70.270:FF:000001">
    <property type="entry name" value="Diguanylate cyclase domain protein"/>
    <property type="match status" value="1"/>
</dbReference>
<dbReference type="Gene3D" id="6.10.340.10">
    <property type="match status" value="1"/>
</dbReference>
<dbReference type="SUPFAM" id="SSF55073">
    <property type="entry name" value="Nucleotide cyclase"/>
    <property type="match status" value="1"/>
</dbReference>
<feature type="domain" description="GGDEF" evidence="4">
    <location>
        <begin position="151"/>
        <end position="280"/>
    </location>
</feature>